<evidence type="ECO:0000259" key="1">
    <source>
        <dbReference type="PROSITE" id="PS51186"/>
    </source>
</evidence>
<dbReference type="PROSITE" id="PS51186">
    <property type="entry name" value="GNAT"/>
    <property type="match status" value="1"/>
</dbReference>
<dbReference type="Pfam" id="PF00583">
    <property type="entry name" value="Acetyltransf_1"/>
    <property type="match status" value="1"/>
</dbReference>
<organism evidence="2 3">
    <name type="scientific">Ornithinimicrobium ciconiae</name>
    <dbReference type="NCBI Taxonomy" id="2594265"/>
    <lineage>
        <taxon>Bacteria</taxon>
        <taxon>Bacillati</taxon>
        <taxon>Actinomycetota</taxon>
        <taxon>Actinomycetes</taxon>
        <taxon>Micrococcales</taxon>
        <taxon>Ornithinimicrobiaceae</taxon>
        <taxon>Ornithinimicrobium</taxon>
    </lineage>
</organism>
<dbReference type="OrthoDB" id="5243635at2"/>
<protein>
    <submittedName>
        <fullName evidence="2">GNAT family N-acetyltransferase</fullName>
    </submittedName>
</protein>
<gene>
    <name evidence="2" type="ORF">FNH13_16000</name>
</gene>
<name>A0A516GDQ9_9MICO</name>
<dbReference type="InterPro" id="IPR016181">
    <property type="entry name" value="Acyl_CoA_acyltransferase"/>
</dbReference>
<dbReference type="KEGG" id="orz:FNH13_16000"/>
<dbReference type="InterPro" id="IPR000182">
    <property type="entry name" value="GNAT_dom"/>
</dbReference>
<feature type="domain" description="N-acetyltransferase" evidence="1">
    <location>
        <begin position="8"/>
        <end position="180"/>
    </location>
</feature>
<dbReference type="GO" id="GO:0016747">
    <property type="term" value="F:acyltransferase activity, transferring groups other than amino-acyl groups"/>
    <property type="evidence" value="ECO:0007669"/>
    <property type="project" value="InterPro"/>
</dbReference>
<keyword evidence="2" id="KW-0808">Transferase</keyword>
<dbReference type="Gene3D" id="3.40.630.30">
    <property type="match status" value="1"/>
</dbReference>
<dbReference type="CDD" id="cd04301">
    <property type="entry name" value="NAT_SF"/>
    <property type="match status" value="1"/>
</dbReference>
<accession>A0A516GDQ9</accession>
<sequence length="181" mass="19767">MAEEESAYLIRPPSADDVEALGALHCRVWQEAYVGLMDEESFAALTPHRFAQGWGRRLVPEESGEAGPNLLQDGRSARGEQVAVAEHGGQLVGFISVGPAREDDGPTDTQLWAINVVAEHYGTGVAQALLDEVLGDRPAYLWVADGNDRAIRFYQRNGFRLDGATATDREDGLVETRMVRS</sequence>
<evidence type="ECO:0000313" key="2">
    <source>
        <dbReference type="EMBL" id="QDO89649.1"/>
    </source>
</evidence>
<dbReference type="RefSeq" id="WP_143784371.1">
    <property type="nucleotide sequence ID" value="NZ_CP041616.1"/>
</dbReference>
<dbReference type="AlphaFoldDB" id="A0A516GDQ9"/>
<dbReference type="Proteomes" id="UP000315395">
    <property type="component" value="Chromosome"/>
</dbReference>
<proteinExistence type="predicted"/>
<reference evidence="2 3" key="1">
    <citation type="submission" date="2019-07" db="EMBL/GenBank/DDBJ databases">
        <title>complete genome sequencing of Ornithinimicrobium sp. H23M54.</title>
        <authorList>
            <person name="Bae J.-W."/>
            <person name="Lee S.-Y."/>
        </authorList>
    </citation>
    <scope>NUCLEOTIDE SEQUENCE [LARGE SCALE GENOMIC DNA]</scope>
    <source>
        <strain evidence="2 3">H23M54</strain>
    </source>
</reference>
<dbReference type="EMBL" id="CP041616">
    <property type="protein sequence ID" value="QDO89649.1"/>
    <property type="molecule type" value="Genomic_DNA"/>
</dbReference>
<dbReference type="SUPFAM" id="SSF55729">
    <property type="entry name" value="Acyl-CoA N-acyltransferases (Nat)"/>
    <property type="match status" value="1"/>
</dbReference>
<keyword evidence="3" id="KW-1185">Reference proteome</keyword>
<evidence type="ECO:0000313" key="3">
    <source>
        <dbReference type="Proteomes" id="UP000315395"/>
    </source>
</evidence>